<dbReference type="EMBL" id="LR796831">
    <property type="protein sequence ID" value="CAB4168594.1"/>
    <property type="molecule type" value="Genomic_DNA"/>
</dbReference>
<name>A0A6J5PLT4_9CAUD</name>
<organism evidence="1">
    <name type="scientific">uncultured Caudovirales phage</name>
    <dbReference type="NCBI Taxonomy" id="2100421"/>
    <lineage>
        <taxon>Viruses</taxon>
        <taxon>Duplodnaviria</taxon>
        <taxon>Heunggongvirae</taxon>
        <taxon>Uroviricota</taxon>
        <taxon>Caudoviricetes</taxon>
        <taxon>Peduoviridae</taxon>
        <taxon>Maltschvirus</taxon>
        <taxon>Maltschvirus maltsch</taxon>
    </lineage>
</organism>
<dbReference type="Pfam" id="PF25690">
    <property type="entry name" value="Phage_gp49"/>
    <property type="match status" value="1"/>
</dbReference>
<dbReference type="EMBL" id="LR797216">
    <property type="protein sequence ID" value="CAB4194641.1"/>
    <property type="molecule type" value="Genomic_DNA"/>
</dbReference>
<gene>
    <name evidence="2" type="ORF">UFOVP1283_8</name>
    <name evidence="1" type="ORF">UFOVP889_7</name>
</gene>
<evidence type="ECO:0000313" key="2">
    <source>
        <dbReference type="EMBL" id="CAB4194641.1"/>
    </source>
</evidence>
<proteinExistence type="predicted"/>
<sequence length="200" mass="22482">MANLENYETVAERIEKFWVQYPNGRIDVKIVFQDGSRYIIQTDIYKEVTDALPFATDFAEEIRSNANRFPLENGSTSAIGRALHTGGLSKFSENSNRPSLEEMKRVERPIVSVPTVLNKYGEVVLPKEPISNGSYDPWDLSKTVDELGEKLLTGDPLAEAPRCDHGSRLWKTGTGKTGKPYSGWVCSEKNRDSQCPPIWL</sequence>
<reference evidence="1" key="1">
    <citation type="submission" date="2020-05" db="EMBL/GenBank/DDBJ databases">
        <authorList>
            <person name="Chiriac C."/>
            <person name="Salcher M."/>
            <person name="Ghai R."/>
            <person name="Kavagutti S V."/>
        </authorList>
    </citation>
    <scope>NUCLEOTIDE SEQUENCE</scope>
</reference>
<dbReference type="InterPro" id="IPR057999">
    <property type="entry name" value="Gp49"/>
</dbReference>
<protein>
    <submittedName>
        <fullName evidence="1">Uncharacterized protein</fullName>
    </submittedName>
</protein>
<accession>A0A6J5PLT4</accession>
<evidence type="ECO:0000313" key="1">
    <source>
        <dbReference type="EMBL" id="CAB4168594.1"/>
    </source>
</evidence>